<dbReference type="GO" id="GO:0016301">
    <property type="term" value="F:kinase activity"/>
    <property type="evidence" value="ECO:0007669"/>
    <property type="project" value="UniProtKB-KW"/>
</dbReference>
<name>A0ABY4S8B8_AQUTE</name>
<evidence type="ECO:0000313" key="6">
    <source>
        <dbReference type="EMBL" id="URI08282.1"/>
    </source>
</evidence>
<dbReference type="InterPro" id="IPR005467">
    <property type="entry name" value="His_kinase_dom"/>
</dbReference>
<evidence type="ECO:0000259" key="5">
    <source>
        <dbReference type="PROSITE" id="PS50109"/>
    </source>
</evidence>
<dbReference type="PANTHER" id="PTHR24421">
    <property type="entry name" value="NITRATE/NITRITE SENSOR PROTEIN NARX-RELATED"/>
    <property type="match status" value="1"/>
</dbReference>
<protein>
    <submittedName>
        <fullName evidence="6">Sensor histidine kinase</fullName>
    </submittedName>
</protein>
<dbReference type="InterPro" id="IPR050482">
    <property type="entry name" value="Sensor_HK_TwoCompSys"/>
</dbReference>
<dbReference type="RefSeq" id="WP_250196504.1">
    <property type="nucleotide sequence ID" value="NZ_CP097635.1"/>
</dbReference>
<dbReference type="InterPro" id="IPR003594">
    <property type="entry name" value="HATPase_dom"/>
</dbReference>
<sequence length="325" mass="35854">MAERRAPTRRPAAGRWRTDLAWVLALAAGCFVLSVSLELHERMVRWLGRFERWELDELPLTLTVLAFGLAWYAGRRTQEMRSELALRREAEARAASLLAHNRELSHHLIGVQERERLALARELHDELGQGCSAIRVETALLRRCARAEDVSLLAAAARADLAAQTMYQQVRELLRRLRPADLDALGLEAALQALCGAWSRRVGVPCLLEQQGLSQPLPDLVNITVYRIVQESLTNVQRHAQARQVSLRLQLHDVDGLRLTLRDDGVGMDPQAATPGLGLLGCTERAAMVGGQLRIVAAPGNGVQLHLHIPAERLAAPANALKDAA</sequence>
<evidence type="ECO:0000256" key="3">
    <source>
        <dbReference type="ARBA" id="ARBA00023012"/>
    </source>
</evidence>
<dbReference type="InterPro" id="IPR011712">
    <property type="entry name" value="Sig_transdc_His_kin_sub3_dim/P"/>
</dbReference>
<keyword evidence="4" id="KW-0812">Transmembrane</keyword>
<dbReference type="Pfam" id="PF02518">
    <property type="entry name" value="HATPase_c"/>
    <property type="match status" value="1"/>
</dbReference>
<organism evidence="6 7">
    <name type="scientific">Aquincola tertiaricarbonis</name>
    <dbReference type="NCBI Taxonomy" id="391953"/>
    <lineage>
        <taxon>Bacteria</taxon>
        <taxon>Pseudomonadati</taxon>
        <taxon>Pseudomonadota</taxon>
        <taxon>Betaproteobacteria</taxon>
        <taxon>Burkholderiales</taxon>
        <taxon>Sphaerotilaceae</taxon>
        <taxon>Aquincola</taxon>
    </lineage>
</organism>
<dbReference type="InterPro" id="IPR036890">
    <property type="entry name" value="HATPase_C_sf"/>
</dbReference>
<feature type="domain" description="Histidine kinase" evidence="5">
    <location>
        <begin position="122"/>
        <end position="313"/>
    </location>
</feature>
<dbReference type="CDD" id="cd16917">
    <property type="entry name" value="HATPase_UhpB-NarQ-NarX-like"/>
    <property type="match status" value="1"/>
</dbReference>
<evidence type="ECO:0000256" key="2">
    <source>
        <dbReference type="ARBA" id="ARBA00022777"/>
    </source>
</evidence>
<dbReference type="SUPFAM" id="SSF55874">
    <property type="entry name" value="ATPase domain of HSP90 chaperone/DNA topoisomerase II/histidine kinase"/>
    <property type="match status" value="1"/>
</dbReference>
<evidence type="ECO:0000256" key="4">
    <source>
        <dbReference type="SAM" id="Phobius"/>
    </source>
</evidence>
<accession>A0ABY4S8B8</accession>
<dbReference type="Pfam" id="PF07730">
    <property type="entry name" value="HisKA_3"/>
    <property type="match status" value="1"/>
</dbReference>
<gene>
    <name evidence="6" type="ORF">MW290_06850</name>
</gene>
<dbReference type="Proteomes" id="UP001056201">
    <property type="component" value="Chromosome 1"/>
</dbReference>
<keyword evidence="7" id="KW-1185">Reference proteome</keyword>
<reference evidence="6" key="1">
    <citation type="submission" date="2022-05" db="EMBL/GenBank/DDBJ databases">
        <title>An RpoN-dependent PEP-CTERM gene is involved in floc formation of an Aquincola tertiaricarbonis strain.</title>
        <authorList>
            <person name="Qiu D."/>
            <person name="Xia M."/>
        </authorList>
    </citation>
    <scope>NUCLEOTIDE SEQUENCE</scope>
    <source>
        <strain evidence="6">RN12</strain>
    </source>
</reference>
<keyword evidence="4" id="KW-0472">Membrane</keyword>
<evidence type="ECO:0000313" key="7">
    <source>
        <dbReference type="Proteomes" id="UP001056201"/>
    </source>
</evidence>
<keyword evidence="2 6" id="KW-0418">Kinase</keyword>
<feature type="transmembrane region" description="Helical" evidence="4">
    <location>
        <begin position="20"/>
        <end position="37"/>
    </location>
</feature>
<dbReference type="EMBL" id="CP097635">
    <property type="protein sequence ID" value="URI08282.1"/>
    <property type="molecule type" value="Genomic_DNA"/>
</dbReference>
<proteinExistence type="predicted"/>
<dbReference type="SMART" id="SM00387">
    <property type="entry name" value="HATPase_c"/>
    <property type="match status" value="1"/>
</dbReference>
<keyword evidence="4" id="KW-1133">Transmembrane helix</keyword>
<dbReference type="PROSITE" id="PS51257">
    <property type="entry name" value="PROKAR_LIPOPROTEIN"/>
    <property type="match status" value="1"/>
</dbReference>
<keyword evidence="3" id="KW-0902">Two-component regulatory system</keyword>
<evidence type="ECO:0000256" key="1">
    <source>
        <dbReference type="ARBA" id="ARBA00022679"/>
    </source>
</evidence>
<dbReference type="PANTHER" id="PTHR24421:SF58">
    <property type="entry name" value="SIGNAL TRANSDUCTION HISTIDINE-PROTEIN KINASE_PHOSPHATASE UHPB"/>
    <property type="match status" value="1"/>
</dbReference>
<dbReference type="Gene3D" id="1.20.5.1930">
    <property type="match status" value="1"/>
</dbReference>
<dbReference type="PROSITE" id="PS50109">
    <property type="entry name" value="HIS_KIN"/>
    <property type="match status" value="1"/>
</dbReference>
<dbReference type="Gene3D" id="3.30.565.10">
    <property type="entry name" value="Histidine kinase-like ATPase, C-terminal domain"/>
    <property type="match status" value="1"/>
</dbReference>
<keyword evidence="1" id="KW-0808">Transferase</keyword>